<accession>A0AB39YE07</accession>
<sequence>MSQDAGLFPQARLVVRPGAGHAPWLDDPERFPAATTPFLATTPVRNRRNLV</sequence>
<gene>
    <name evidence="1" type="ORF">AB5J51_35345</name>
</gene>
<reference evidence="1" key="1">
    <citation type="submission" date="2024-08" db="EMBL/GenBank/DDBJ databases">
        <authorList>
            <person name="Yu S.T."/>
        </authorList>
    </citation>
    <scope>NUCLEOTIDE SEQUENCE</scope>
    <source>
        <strain evidence="1">R33</strain>
    </source>
</reference>
<dbReference type="AlphaFoldDB" id="A0AB39YE07"/>
<protein>
    <submittedName>
        <fullName evidence="1">Alpha/beta fold hydrolase</fullName>
    </submittedName>
</protein>
<dbReference type="EMBL" id="CP165727">
    <property type="protein sequence ID" value="XDV67825.1"/>
    <property type="molecule type" value="Genomic_DNA"/>
</dbReference>
<evidence type="ECO:0000313" key="1">
    <source>
        <dbReference type="EMBL" id="XDV67825.1"/>
    </source>
</evidence>
<proteinExistence type="predicted"/>
<dbReference type="SUPFAM" id="SSF53474">
    <property type="entry name" value="alpha/beta-Hydrolases"/>
    <property type="match status" value="1"/>
</dbReference>
<organism evidence="1">
    <name type="scientific">Streptomyces sp. R33</name>
    <dbReference type="NCBI Taxonomy" id="3238629"/>
    <lineage>
        <taxon>Bacteria</taxon>
        <taxon>Bacillati</taxon>
        <taxon>Actinomycetota</taxon>
        <taxon>Actinomycetes</taxon>
        <taxon>Kitasatosporales</taxon>
        <taxon>Streptomycetaceae</taxon>
        <taxon>Streptomyces</taxon>
    </lineage>
</organism>
<dbReference type="GO" id="GO:0016787">
    <property type="term" value="F:hydrolase activity"/>
    <property type="evidence" value="ECO:0007669"/>
    <property type="project" value="UniProtKB-KW"/>
</dbReference>
<keyword evidence="1" id="KW-0378">Hydrolase</keyword>
<dbReference type="RefSeq" id="WP_369779548.1">
    <property type="nucleotide sequence ID" value="NZ_CP165727.1"/>
</dbReference>
<dbReference type="InterPro" id="IPR029058">
    <property type="entry name" value="AB_hydrolase_fold"/>
</dbReference>
<dbReference type="Gene3D" id="3.40.50.1820">
    <property type="entry name" value="alpha/beta hydrolase"/>
    <property type="match status" value="1"/>
</dbReference>
<name>A0AB39YE07_9ACTN</name>